<dbReference type="InterPro" id="IPR000864">
    <property type="entry name" value="Prot_inh_pot1"/>
</dbReference>
<evidence type="ECO:0000313" key="5">
    <source>
        <dbReference type="EMBL" id="CAF0952398.1"/>
    </source>
</evidence>
<keyword evidence="3" id="KW-0722">Serine protease inhibitor</keyword>
<dbReference type="GO" id="GO:0004867">
    <property type="term" value="F:serine-type endopeptidase inhibitor activity"/>
    <property type="evidence" value="ECO:0007669"/>
    <property type="project" value="UniProtKB-KW"/>
</dbReference>
<dbReference type="PANTHER" id="PTHR33091">
    <property type="entry name" value="PROTEIN, PUTATIVE, EXPRESSED-RELATED"/>
    <property type="match status" value="1"/>
</dbReference>
<dbReference type="Gene3D" id="3.30.10.10">
    <property type="entry name" value="Trypsin Inhibitor V, subunit A"/>
    <property type="match status" value="1"/>
</dbReference>
<dbReference type="Proteomes" id="UP000663860">
    <property type="component" value="Unassembled WGS sequence"/>
</dbReference>
<gene>
    <name evidence="5" type="ORF">IZO911_LOCUS15079</name>
    <name evidence="4" type="ORF">JYZ213_LOCUS7743</name>
    <name evidence="6" type="ORF">KXQ929_LOCUS2068</name>
</gene>
<dbReference type="Proteomes" id="UP000663845">
    <property type="component" value="Unassembled WGS sequence"/>
</dbReference>
<evidence type="ECO:0000313" key="4">
    <source>
        <dbReference type="EMBL" id="CAF0848089.1"/>
    </source>
</evidence>
<evidence type="ECO:0000256" key="1">
    <source>
        <dbReference type="ARBA" id="ARBA00008210"/>
    </source>
</evidence>
<dbReference type="Pfam" id="PF00280">
    <property type="entry name" value="potato_inhibit"/>
    <property type="match status" value="1"/>
</dbReference>
<protein>
    <submittedName>
        <fullName evidence="6">Uncharacterized protein</fullName>
    </submittedName>
</protein>
<evidence type="ECO:0000256" key="3">
    <source>
        <dbReference type="ARBA" id="ARBA00022900"/>
    </source>
</evidence>
<dbReference type="AlphaFoldDB" id="A0A818J9Q4"/>
<evidence type="ECO:0000313" key="6">
    <source>
        <dbReference type="EMBL" id="CAF3539060.1"/>
    </source>
</evidence>
<comment type="similarity">
    <text evidence="1">Belongs to the protease inhibitor I13 (potato type I serine protease inhibitor) family.</text>
</comment>
<accession>A0A818J9Q4</accession>
<sequence length="67" mass="7458">MSAEKHDWSSLVGKDGNEAVEIIKKETGFTSVDIIPPDTMCTKDYRTNRVRVYVDKQGKVTSTPNIG</sequence>
<organism evidence="6 7">
    <name type="scientific">Adineta steineri</name>
    <dbReference type="NCBI Taxonomy" id="433720"/>
    <lineage>
        <taxon>Eukaryota</taxon>
        <taxon>Metazoa</taxon>
        <taxon>Spiralia</taxon>
        <taxon>Gnathifera</taxon>
        <taxon>Rotifera</taxon>
        <taxon>Eurotatoria</taxon>
        <taxon>Bdelloidea</taxon>
        <taxon>Adinetida</taxon>
        <taxon>Adinetidae</taxon>
        <taxon>Adineta</taxon>
    </lineage>
</organism>
<dbReference type="Proteomes" id="UP000663868">
    <property type="component" value="Unassembled WGS sequence"/>
</dbReference>
<dbReference type="EMBL" id="CAJNOG010000051">
    <property type="protein sequence ID" value="CAF0848089.1"/>
    <property type="molecule type" value="Genomic_DNA"/>
</dbReference>
<proteinExistence type="inferred from homology"/>
<dbReference type="GO" id="GO:0009611">
    <property type="term" value="P:response to wounding"/>
    <property type="evidence" value="ECO:0007669"/>
    <property type="project" value="InterPro"/>
</dbReference>
<dbReference type="EMBL" id="CAJOBB010000060">
    <property type="protein sequence ID" value="CAF3539060.1"/>
    <property type="molecule type" value="Genomic_DNA"/>
</dbReference>
<comment type="caution">
    <text evidence="6">The sequence shown here is derived from an EMBL/GenBank/DDBJ whole genome shotgun (WGS) entry which is preliminary data.</text>
</comment>
<dbReference type="InterPro" id="IPR036354">
    <property type="entry name" value="Prot_inh_pot1_sf"/>
</dbReference>
<dbReference type="EMBL" id="CAJNOE010000128">
    <property type="protein sequence ID" value="CAF0952398.1"/>
    <property type="molecule type" value="Genomic_DNA"/>
</dbReference>
<reference evidence="6" key="1">
    <citation type="submission" date="2021-02" db="EMBL/GenBank/DDBJ databases">
        <authorList>
            <person name="Nowell W R."/>
        </authorList>
    </citation>
    <scope>NUCLEOTIDE SEQUENCE</scope>
</reference>
<dbReference type="SUPFAM" id="SSF54654">
    <property type="entry name" value="CI-2 family of serine protease inhibitors"/>
    <property type="match status" value="1"/>
</dbReference>
<evidence type="ECO:0000256" key="2">
    <source>
        <dbReference type="ARBA" id="ARBA00022690"/>
    </source>
</evidence>
<dbReference type="PANTHER" id="PTHR33091:SF69">
    <property type="entry name" value="INHIBITOR OF TRYPSIN AND HAGEMAN FACTOR-LIKE"/>
    <property type="match status" value="1"/>
</dbReference>
<name>A0A818J9Q4_9BILA</name>
<evidence type="ECO:0000313" key="7">
    <source>
        <dbReference type="Proteomes" id="UP000663868"/>
    </source>
</evidence>
<keyword evidence="2" id="KW-0646">Protease inhibitor</keyword>